<reference evidence="3 4" key="1">
    <citation type="submission" date="2024-09" db="EMBL/GenBank/DDBJ databases">
        <authorList>
            <person name="Sun Q."/>
            <person name="Mori K."/>
        </authorList>
    </citation>
    <scope>NUCLEOTIDE SEQUENCE [LARGE SCALE GENOMIC DNA]</scope>
    <source>
        <strain evidence="3 4">JCM 4362</strain>
    </source>
</reference>
<keyword evidence="2" id="KW-0472">Membrane</keyword>
<dbReference type="EMBL" id="JBHMCR010000009">
    <property type="protein sequence ID" value="MFB9521838.1"/>
    <property type="molecule type" value="Genomic_DNA"/>
</dbReference>
<accession>A0ABV5PF50</accession>
<protein>
    <submittedName>
        <fullName evidence="3">DUF6113 family protein</fullName>
    </submittedName>
</protein>
<feature type="transmembrane region" description="Helical" evidence="2">
    <location>
        <begin position="152"/>
        <end position="175"/>
    </location>
</feature>
<evidence type="ECO:0000313" key="4">
    <source>
        <dbReference type="Proteomes" id="UP001589718"/>
    </source>
</evidence>
<keyword evidence="2" id="KW-1133">Transmembrane helix</keyword>
<organism evidence="3 4">
    <name type="scientific">Streptomyces cremeus</name>
    <dbReference type="NCBI Taxonomy" id="66881"/>
    <lineage>
        <taxon>Bacteria</taxon>
        <taxon>Bacillati</taxon>
        <taxon>Actinomycetota</taxon>
        <taxon>Actinomycetes</taxon>
        <taxon>Kitasatosporales</taxon>
        <taxon>Streptomycetaceae</taxon>
        <taxon>Streptomyces</taxon>
    </lineage>
</organism>
<proteinExistence type="predicted"/>
<feature type="region of interest" description="Disordered" evidence="1">
    <location>
        <begin position="1"/>
        <end position="51"/>
    </location>
</feature>
<dbReference type="RefSeq" id="WP_345228595.1">
    <property type="nucleotide sequence ID" value="NZ_BAAAXE010000015.1"/>
</dbReference>
<keyword evidence="2" id="KW-0812">Transmembrane</keyword>
<evidence type="ECO:0000256" key="2">
    <source>
        <dbReference type="SAM" id="Phobius"/>
    </source>
</evidence>
<dbReference type="Pfam" id="PF19608">
    <property type="entry name" value="DUF6113"/>
    <property type="match status" value="1"/>
</dbReference>
<name>A0ABV5PF50_STRCM</name>
<feature type="compositionally biased region" description="Low complexity" evidence="1">
    <location>
        <begin position="16"/>
        <end position="51"/>
    </location>
</feature>
<dbReference type="Proteomes" id="UP001589718">
    <property type="component" value="Unassembled WGS sequence"/>
</dbReference>
<evidence type="ECO:0000256" key="1">
    <source>
        <dbReference type="SAM" id="MobiDB-lite"/>
    </source>
</evidence>
<gene>
    <name evidence="3" type="ORF">ACFFTU_17990</name>
</gene>
<evidence type="ECO:0000313" key="3">
    <source>
        <dbReference type="EMBL" id="MFB9521838.1"/>
    </source>
</evidence>
<comment type="caution">
    <text evidence="3">The sequence shown here is derived from an EMBL/GenBank/DDBJ whole genome shotgun (WGS) entry which is preliminary data.</text>
</comment>
<dbReference type="InterPro" id="IPR046095">
    <property type="entry name" value="DUF6113"/>
</dbReference>
<feature type="transmembrane region" description="Helical" evidence="2">
    <location>
        <begin position="76"/>
        <end position="97"/>
    </location>
</feature>
<feature type="transmembrane region" description="Helical" evidence="2">
    <location>
        <begin position="127"/>
        <end position="146"/>
    </location>
</feature>
<sequence length="192" mass="18439">MSRDQPPSGAEPTPAKPASAKSATGKTASAKSAAGKRSVARSTGAPRAAASSSGAGATAVVGPSLLMAQPVNPRRIPAYLLLLVLGALTGIAGALVAGVLAPAGLLLSLLAAGGLFYGGTYALGTRLGAAVPGLGWLLAVLAATSGRTEGDLLVGGGTGASIFLIGGVVLAVICATMPRLPVPAKDPARPGN</sequence>
<keyword evidence="4" id="KW-1185">Reference proteome</keyword>